<dbReference type="Pfam" id="PF14938">
    <property type="entry name" value="SNAP"/>
    <property type="match status" value="1"/>
</dbReference>
<keyword evidence="3" id="KW-0813">Transport</keyword>
<dbReference type="GO" id="GO:0005483">
    <property type="term" value="F:soluble NSF attachment protein activity"/>
    <property type="evidence" value="ECO:0007669"/>
    <property type="project" value="TreeGrafter"/>
</dbReference>
<dbReference type="AlphaFoldDB" id="A0A4P9YZF7"/>
<gene>
    <name evidence="10" type="ORF">SYNPS1DRAFT_28897</name>
</gene>
<feature type="region of interest" description="Disordered" evidence="9">
    <location>
        <begin position="282"/>
        <end position="309"/>
    </location>
</feature>
<dbReference type="GO" id="GO:0031201">
    <property type="term" value="C:SNARE complex"/>
    <property type="evidence" value="ECO:0007669"/>
    <property type="project" value="TreeGrafter"/>
</dbReference>
<evidence type="ECO:0000256" key="1">
    <source>
        <dbReference type="ARBA" id="ARBA00004170"/>
    </source>
</evidence>
<accession>A0A4P9YZF7</accession>
<dbReference type="Proteomes" id="UP000278143">
    <property type="component" value="Unassembled WGS sequence"/>
</dbReference>
<dbReference type="InterPro" id="IPR000744">
    <property type="entry name" value="NSF_attach"/>
</dbReference>
<evidence type="ECO:0000313" key="10">
    <source>
        <dbReference type="EMBL" id="RKP25368.1"/>
    </source>
</evidence>
<feature type="region of interest" description="Disordered" evidence="9">
    <location>
        <begin position="331"/>
        <end position="362"/>
    </location>
</feature>
<name>A0A4P9YZF7_9FUNG</name>
<organism evidence="10 11">
    <name type="scientific">Syncephalis pseudoplumigaleata</name>
    <dbReference type="NCBI Taxonomy" id="1712513"/>
    <lineage>
        <taxon>Eukaryota</taxon>
        <taxon>Fungi</taxon>
        <taxon>Fungi incertae sedis</taxon>
        <taxon>Zoopagomycota</taxon>
        <taxon>Zoopagomycotina</taxon>
        <taxon>Zoopagomycetes</taxon>
        <taxon>Zoopagales</taxon>
        <taxon>Piptocephalidaceae</taxon>
        <taxon>Syncephalis</taxon>
    </lineage>
</organism>
<dbReference type="GO" id="GO:0006886">
    <property type="term" value="P:intracellular protein transport"/>
    <property type="evidence" value="ECO:0007669"/>
    <property type="project" value="InterPro"/>
</dbReference>
<dbReference type="OrthoDB" id="9984275at2759"/>
<evidence type="ECO:0000256" key="8">
    <source>
        <dbReference type="ARBA" id="ARBA00042485"/>
    </source>
</evidence>
<feature type="compositionally biased region" description="Acidic residues" evidence="9">
    <location>
        <begin position="353"/>
        <end position="362"/>
    </location>
</feature>
<dbReference type="InterPro" id="IPR011990">
    <property type="entry name" value="TPR-like_helical_dom_sf"/>
</dbReference>
<dbReference type="PANTHER" id="PTHR13768:SF2">
    <property type="entry name" value="GAMMA-SOLUBLE NSF ATTACHMENT PROTEIN"/>
    <property type="match status" value="1"/>
</dbReference>
<dbReference type="GO" id="GO:0019905">
    <property type="term" value="F:syntaxin binding"/>
    <property type="evidence" value="ECO:0007669"/>
    <property type="project" value="TreeGrafter"/>
</dbReference>
<evidence type="ECO:0000256" key="6">
    <source>
        <dbReference type="ARBA" id="ARBA00023136"/>
    </source>
</evidence>
<keyword evidence="11" id="KW-1185">Reference proteome</keyword>
<reference evidence="11" key="1">
    <citation type="journal article" date="2018" name="Nat. Microbiol.">
        <title>Leveraging single-cell genomics to expand the fungal tree of life.</title>
        <authorList>
            <person name="Ahrendt S.R."/>
            <person name="Quandt C.A."/>
            <person name="Ciobanu D."/>
            <person name="Clum A."/>
            <person name="Salamov A."/>
            <person name="Andreopoulos B."/>
            <person name="Cheng J.F."/>
            <person name="Woyke T."/>
            <person name="Pelin A."/>
            <person name="Henrissat B."/>
            <person name="Reynolds N.K."/>
            <person name="Benny G.L."/>
            <person name="Smith M.E."/>
            <person name="James T.Y."/>
            <person name="Grigoriev I.V."/>
        </authorList>
    </citation>
    <scope>NUCLEOTIDE SEQUENCE [LARGE SCALE GENOMIC DNA]</scope>
    <source>
        <strain evidence="11">Benny S71-1</strain>
    </source>
</reference>
<dbReference type="GO" id="GO:0005774">
    <property type="term" value="C:vacuolar membrane"/>
    <property type="evidence" value="ECO:0007669"/>
    <property type="project" value="TreeGrafter"/>
</dbReference>
<comment type="similarity">
    <text evidence="2">Belongs to the SNAP family.</text>
</comment>
<dbReference type="SUPFAM" id="SSF48452">
    <property type="entry name" value="TPR-like"/>
    <property type="match status" value="1"/>
</dbReference>
<dbReference type="Gene3D" id="1.25.40.10">
    <property type="entry name" value="Tetratricopeptide repeat domain"/>
    <property type="match status" value="1"/>
</dbReference>
<keyword evidence="5" id="KW-0653">Protein transport</keyword>
<evidence type="ECO:0000256" key="9">
    <source>
        <dbReference type="SAM" id="MobiDB-lite"/>
    </source>
</evidence>
<evidence type="ECO:0000313" key="11">
    <source>
        <dbReference type="Proteomes" id="UP000278143"/>
    </source>
</evidence>
<keyword evidence="6" id="KW-0472">Membrane</keyword>
<dbReference type="GO" id="GO:0016192">
    <property type="term" value="P:vesicle-mediated transport"/>
    <property type="evidence" value="ECO:0007669"/>
    <property type="project" value="UniProtKB-KW"/>
</dbReference>
<evidence type="ECO:0000256" key="2">
    <source>
        <dbReference type="ARBA" id="ARBA00010050"/>
    </source>
</evidence>
<evidence type="ECO:0000256" key="4">
    <source>
        <dbReference type="ARBA" id="ARBA00022892"/>
    </source>
</evidence>
<comment type="subcellular location">
    <subcellularLocation>
        <location evidence="1">Membrane</location>
        <topology evidence="1">Peripheral membrane protein</topology>
    </subcellularLocation>
</comment>
<evidence type="ECO:0000256" key="3">
    <source>
        <dbReference type="ARBA" id="ARBA00022448"/>
    </source>
</evidence>
<sequence>MSEFSRVNEGLGYMKEAEKAATKGWFRKPDWEMAAQYYEKAGASFRTAPQYESAAKAFIQASDAYNRSNSLFLAAKAMESAGSMYQQQKHPGDEARCADCFRRASDLYQAHGASDRAAEILEKAANIVEPVDPDAGIQLYKDACDLYDSEDRGRFGIETFQKTASVLLKHKRPAEAVAVLQRLIDITKDLRNKSTQYRLCLSIVIIFIAMDDEVEASKRMDSFSSVPGFVGSDEYLCAVQLLEGIEKFDAEGIHQVLHGHIVNNLNSEVIRLARRVASRYTADTDGGSHAGGGAGLHAPSHGVPYRSNNATANYNSSDFSTPRTLVDVDDHIPSHIANPSHDHHQRTERYSNDDDDDDNGLC</sequence>
<feature type="compositionally biased region" description="Basic and acidic residues" evidence="9">
    <location>
        <begin position="340"/>
        <end position="352"/>
    </location>
</feature>
<evidence type="ECO:0000256" key="7">
    <source>
        <dbReference type="ARBA" id="ARBA00040047"/>
    </source>
</evidence>
<keyword evidence="4" id="KW-0931">ER-Golgi transport</keyword>
<proteinExistence type="inferred from homology"/>
<dbReference type="PANTHER" id="PTHR13768">
    <property type="entry name" value="SOLUBLE NSF ATTACHMENT PROTEIN SNAP"/>
    <property type="match status" value="1"/>
</dbReference>
<evidence type="ECO:0000256" key="5">
    <source>
        <dbReference type="ARBA" id="ARBA00022927"/>
    </source>
</evidence>
<protein>
    <recommendedName>
        <fullName evidence="7">Gamma-soluble NSF attachment protein</fullName>
    </recommendedName>
    <alternativeName>
        <fullName evidence="8">N-ethylmaleimide-sensitive factor attachment protein gamma</fullName>
    </alternativeName>
</protein>
<dbReference type="EMBL" id="KZ989775">
    <property type="protein sequence ID" value="RKP25368.1"/>
    <property type="molecule type" value="Genomic_DNA"/>
</dbReference>